<name>A0ABD6CF49_9EURY</name>
<feature type="domain" description="Type II methyltransferase M.Eco57I C-terminal" evidence="8">
    <location>
        <begin position="393"/>
        <end position="614"/>
    </location>
</feature>
<evidence type="ECO:0000256" key="6">
    <source>
        <dbReference type="ARBA" id="ARBA00047942"/>
    </source>
</evidence>
<evidence type="ECO:0000313" key="10">
    <source>
        <dbReference type="Proteomes" id="UP001597119"/>
    </source>
</evidence>
<dbReference type="EC" id="2.1.1.72" evidence="2"/>
<dbReference type="EMBL" id="JBHUDJ010000006">
    <property type="protein sequence ID" value="MFD1587832.1"/>
    <property type="molecule type" value="Genomic_DNA"/>
</dbReference>
<dbReference type="PANTHER" id="PTHR33841:SF5">
    <property type="entry name" value="DNA METHYLASE (MODIFICATION METHYLASE) (METHYLTRANSFERASE)-RELATED"/>
    <property type="match status" value="1"/>
</dbReference>
<dbReference type="GO" id="GO:0009007">
    <property type="term" value="F:site-specific DNA-methyltransferase (adenine-specific) activity"/>
    <property type="evidence" value="ECO:0007669"/>
    <property type="project" value="UniProtKB-EC"/>
</dbReference>
<evidence type="ECO:0000256" key="2">
    <source>
        <dbReference type="ARBA" id="ARBA00011900"/>
    </source>
</evidence>
<dbReference type="InterPro" id="IPR029063">
    <property type="entry name" value="SAM-dependent_MTases_sf"/>
</dbReference>
<dbReference type="Proteomes" id="UP001597119">
    <property type="component" value="Unassembled WGS sequence"/>
</dbReference>
<dbReference type="Pfam" id="PF22837">
    <property type="entry name" value="M_Eco57I_C"/>
    <property type="match status" value="1"/>
</dbReference>
<evidence type="ECO:0000259" key="7">
    <source>
        <dbReference type="Pfam" id="PF07669"/>
    </source>
</evidence>
<dbReference type="CDD" id="cd02440">
    <property type="entry name" value="AdoMet_MTases"/>
    <property type="match status" value="1"/>
</dbReference>
<evidence type="ECO:0000256" key="3">
    <source>
        <dbReference type="ARBA" id="ARBA00022603"/>
    </source>
</evidence>
<evidence type="ECO:0000256" key="4">
    <source>
        <dbReference type="ARBA" id="ARBA00022679"/>
    </source>
</evidence>
<proteinExistence type="inferred from homology"/>
<feature type="domain" description="Type II methyltransferase M.TaqI-like" evidence="7">
    <location>
        <begin position="135"/>
        <end position="295"/>
    </location>
</feature>
<dbReference type="GO" id="GO:0032259">
    <property type="term" value="P:methylation"/>
    <property type="evidence" value="ECO:0007669"/>
    <property type="project" value="UniProtKB-KW"/>
</dbReference>
<keyword evidence="5" id="KW-0949">S-adenosyl-L-methionine</keyword>
<dbReference type="PROSITE" id="PS00092">
    <property type="entry name" value="N6_MTASE"/>
    <property type="match status" value="1"/>
</dbReference>
<sequence length="680" mass="73474">MPDRQSASALATRFEALVAAADGNARPDWLAQATTDSDVRARLADVAAVLEGDDEPAATAYQTRLSAEERAAGGHFTTDPALATALSRWAIQPRADDACPRVLDPATGSGVFTLVAHDRLAAIAPDRPPADRLEQVVGIDADPIPLAVTAHRLLAAADAETASLELYEANFFDVAPGPARSCTATAAEVSAGQFDAVVGNPPYVRQEHTDIDRAREHLGAFGPAGRTPYRDGDRALSRRSDAYVYFVTHATRFLRDGGRLGVVLPAKWLTTRYGESFQRFLFDHYRVVAVVGFGARAFDDALIDTVLLMAERCDSRAARRATPVRFCRLDEQVSVATLLSTIEAAGSLAADSSMAVRHGDGIRTVTVHQRALADADASKHMPYLDAPAPFIRLLADDALTPLGAFTTVHRGVMTGANDFFFLGADGRAADVADRFRTPAIKSIRDVDERVVGVGDTDRSLLDVHDYVTTVRAEHGRDDLEAAVLDALARDGYDALRDYVEWGERQGFHERSSCASRSVWFDLGDLTAPAVFVPKFFDERVLVVANPDGLLASNAVDCLWVDDAVDARTLLGVLNTTLTKGLLECWGRSEGGGALQVMTYELETLRVPDPRSFSPATSEAIAAATDALLAGDRDAARRLDRLVLDAIDVGLSVARCRELREEMVRRRVRTGEQAVPPLVEE</sequence>
<comment type="similarity">
    <text evidence="1">Belongs to the N(4)/N(6)-methyltransferase family.</text>
</comment>
<evidence type="ECO:0000313" key="9">
    <source>
        <dbReference type="EMBL" id="MFD1587832.1"/>
    </source>
</evidence>
<dbReference type="AlphaFoldDB" id="A0ABD6CF49"/>
<gene>
    <name evidence="9" type="ORF">ACFR9U_12640</name>
</gene>
<dbReference type="PANTHER" id="PTHR33841">
    <property type="entry name" value="DNA METHYLTRANSFERASE YEEA-RELATED"/>
    <property type="match status" value="1"/>
</dbReference>
<keyword evidence="3 9" id="KW-0489">Methyltransferase</keyword>
<dbReference type="RefSeq" id="WP_247380581.1">
    <property type="nucleotide sequence ID" value="NZ_JALLGV010000008.1"/>
</dbReference>
<comment type="catalytic activity">
    <reaction evidence="6">
        <text>a 2'-deoxyadenosine in DNA + S-adenosyl-L-methionine = an N(6)-methyl-2'-deoxyadenosine in DNA + S-adenosyl-L-homocysteine + H(+)</text>
        <dbReference type="Rhea" id="RHEA:15197"/>
        <dbReference type="Rhea" id="RHEA-COMP:12418"/>
        <dbReference type="Rhea" id="RHEA-COMP:12419"/>
        <dbReference type="ChEBI" id="CHEBI:15378"/>
        <dbReference type="ChEBI" id="CHEBI:57856"/>
        <dbReference type="ChEBI" id="CHEBI:59789"/>
        <dbReference type="ChEBI" id="CHEBI:90615"/>
        <dbReference type="ChEBI" id="CHEBI:90616"/>
        <dbReference type="EC" id="2.1.1.72"/>
    </reaction>
</comment>
<accession>A0ABD6CF49</accession>
<dbReference type="InterPro" id="IPR011639">
    <property type="entry name" value="MethylTrfase_TaqI-like_dom"/>
</dbReference>
<comment type="caution">
    <text evidence="9">The sequence shown here is derived from an EMBL/GenBank/DDBJ whole genome shotgun (WGS) entry which is preliminary data.</text>
</comment>
<dbReference type="InterPro" id="IPR002052">
    <property type="entry name" value="DNA_methylase_N6_adenine_CS"/>
</dbReference>
<dbReference type="InterPro" id="IPR050953">
    <property type="entry name" value="N4_N6_ade-DNA_methylase"/>
</dbReference>
<organism evidence="9 10">
    <name type="scientific">Halorientalis brevis</name>
    <dbReference type="NCBI Taxonomy" id="1126241"/>
    <lineage>
        <taxon>Archaea</taxon>
        <taxon>Methanobacteriati</taxon>
        <taxon>Methanobacteriota</taxon>
        <taxon>Stenosarchaea group</taxon>
        <taxon>Halobacteria</taxon>
        <taxon>Halobacteriales</taxon>
        <taxon>Haloarculaceae</taxon>
        <taxon>Halorientalis</taxon>
    </lineage>
</organism>
<evidence type="ECO:0000256" key="1">
    <source>
        <dbReference type="ARBA" id="ARBA00006594"/>
    </source>
</evidence>
<dbReference type="SUPFAM" id="SSF53335">
    <property type="entry name" value="S-adenosyl-L-methionine-dependent methyltransferases"/>
    <property type="match status" value="1"/>
</dbReference>
<keyword evidence="10" id="KW-1185">Reference proteome</keyword>
<dbReference type="Pfam" id="PF07669">
    <property type="entry name" value="Eco57I"/>
    <property type="match status" value="1"/>
</dbReference>
<evidence type="ECO:0000256" key="5">
    <source>
        <dbReference type="ARBA" id="ARBA00022691"/>
    </source>
</evidence>
<keyword evidence="4 9" id="KW-0808">Transferase</keyword>
<dbReference type="InterPro" id="IPR054520">
    <property type="entry name" value="M_Eco57I_C"/>
</dbReference>
<dbReference type="PRINTS" id="PR00507">
    <property type="entry name" value="N12N6MTFRASE"/>
</dbReference>
<reference evidence="9 10" key="1">
    <citation type="journal article" date="2019" name="Int. J. Syst. Evol. Microbiol.">
        <title>The Global Catalogue of Microorganisms (GCM) 10K type strain sequencing project: providing services to taxonomists for standard genome sequencing and annotation.</title>
        <authorList>
            <consortium name="The Broad Institute Genomics Platform"/>
            <consortium name="The Broad Institute Genome Sequencing Center for Infectious Disease"/>
            <person name="Wu L."/>
            <person name="Ma J."/>
        </authorList>
    </citation>
    <scope>NUCLEOTIDE SEQUENCE [LARGE SCALE GENOMIC DNA]</scope>
    <source>
        <strain evidence="9 10">CGMCC 1.12125</strain>
    </source>
</reference>
<dbReference type="Gene3D" id="3.40.50.150">
    <property type="entry name" value="Vaccinia Virus protein VP39"/>
    <property type="match status" value="1"/>
</dbReference>
<evidence type="ECO:0000259" key="8">
    <source>
        <dbReference type="Pfam" id="PF22837"/>
    </source>
</evidence>
<protein>
    <recommendedName>
        <fullName evidence="2">site-specific DNA-methyltransferase (adenine-specific)</fullName>
        <ecNumber evidence="2">2.1.1.72</ecNumber>
    </recommendedName>
</protein>